<keyword evidence="2" id="KW-1185">Reference proteome</keyword>
<protein>
    <submittedName>
        <fullName evidence="1">Uncharacterized protein</fullName>
    </submittedName>
</protein>
<evidence type="ECO:0000313" key="1">
    <source>
        <dbReference type="EMBL" id="WAR21152.1"/>
    </source>
</evidence>
<gene>
    <name evidence="1" type="ORF">MAR_015126</name>
</gene>
<dbReference type="Proteomes" id="UP001164746">
    <property type="component" value="Chromosome 12"/>
</dbReference>
<name>A0ABY7FHV2_MYAAR</name>
<dbReference type="EMBL" id="CP111023">
    <property type="protein sequence ID" value="WAR21152.1"/>
    <property type="molecule type" value="Genomic_DNA"/>
</dbReference>
<organism evidence="1 2">
    <name type="scientific">Mya arenaria</name>
    <name type="common">Soft-shell clam</name>
    <dbReference type="NCBI Taxonomy" id="6604"/>
    <lineage>
        <taxon>Eukaryota</taxon>
        <taxon>Metazoa</taxon>
        <taxon>Spiralia</taxon>
        <taxon>Lophotrochozoa</taxon>
        <taxon>Mollusca</taxon>
        <taxon>Bivalvia</taxon>
        <taxon>Autobranchia</taxon>
        <taxon>Heteroconchia</taxon>
        <taxon>Euheterodonta</taxon>
        <taxon>Imparidentia</taxon>
        <taxon>Neoheterodontei</taxon>
        <taxon>Myida</taxon>
        <taxon>Myoidea</taxon>
        <taxon>Myidae</taxon>
        <taxon>Mya</taxon>
    </lineage>
</organism>
<evidence type="ECO:0000313" key="2">
    <source>
        <dbReference type="Proteomes" id="UP001164746"/>
    </source>
</evidence>
<dbReference type="InterPro" id="IPR011333">
    <property type="entry name" value="SKP1/BTB/POZ_sf"/>
</dbReference>
<reference evidence="1" key="1">
    <citation type="submission" date="2022-11" db="EMBL/GenBank/DDBJ databases">
        <title>Centuries of genome instability and evolution in soft-shell clam transmissible cancer (bioRxiv).</title>
        <authorList>
            <person name="Hart S.F.M."/>
            <person name="Yonemitsu M.A."/>
            <person name="Giersch R.M."/>
            <person name="Beal B.F."/>
            <person name="Arriagada G."/>
            <person name="Davis B.W."/>
            <person name="Ostrander E.A."/>
            <person name="Goff S.P."/>
            <person name="Metzger M.J."/>
        </authorList>
    </citation>
    <scope>NUCLEOTIDE SEQUENCE</scope>
    <source>
        <strain evidence="1">MELC-2E11</strain>
        <tissue evidence="1">Siphon/mantle</tissue>
    </source>
</reference>
<proteinExistence type="predicted"/>
<dbReference type="Gene3D" id="3.30.710.10">
    <property type="entry name" value="Potassium Channel Kv1.1, Chain A"/>
    <property type="match status" value="1"/>
</dbReference>
<sequence>MDCYRLLPLAEEYEIKPLLKSCETSLTESFANMRKGRRAGSVATDVTMQHLSCADKYNFSDLQEMCMEELVANDNPFSGKIVADSQELSEHVKRQVLERKLDRVNMVLARERRINTERDQSRDTKGGKIWRK</sequence>
<accession>A0ABY7FHV2</accession>